<dbReference type="GO" id="GO:0005634">
    <property type="term" value="C:nucleus"/>
    <property type="evidence" value="ECO:0007669"/>
    <property type="project" value="UniProtKB-SubCell"/>
</dbReference>
<evidence type="ECO:0000256" key="8">
    <source>
        <dbReference type="SAM" id="MobiDB-lite"/>
    </source>
</evidence>
<organism evidence="12 13">
    <name type="scientific">Tripterygium wilfordii</name>
    <name type="common">Thunder God vine</name>
    <dbReference type="NCBI Taxonomy" id="458696"/>
    <lineage>
        <taxon>Eukaryota</taxon>
        <taxon>Viridiplantae</taxon>
        <taxon>Streptophyta</taxon>
        <taxon>Embryophyta</taxon>
        <taxon>Tracheophyta</taxon>
        <taxon>Spermatophyta</taxon>
        <taxon>Magnoliopsida</taxon>
        <taxon>eudicotyledons</taxon>
        <taxon>Gunneridae</taxon>
        <taxon>Pentapetalae</taxon>
        <taxon>rosids</taxon>
        <taxon>fabids</taxon>
        <taxon>Celastrales</taxon>
        <taxon>Celastraceae</taxon>
        <taxon>Tripterygium</taxon>
    </lineage>
</organism>
<dbReference type="InterPro" id="IPR046341">
    <property type="entry name" value="SET_dom_sf"/>
</dbReference>
<gene>
    <name evidence="12" type="ORF">HS088_TW04G01028</name>
</gene>
<evidence type="ECO:0000256" key="4">
    <source>
        <dbReference type="ARBA" id="ARBA00022603"/>
    </source>
</evidence>
<feature type="compositionally biased region" description="Polar residues" evidence="8">
    <location>
        <begin position="1079"/>
        <end position="1091"/>
    </location>
</feature>
<dbReference type="InterPro" id="IPR003616">
    <property type="entry name" value="Post-SET_dom"/>
</dbReference>
<dbReference type="PROSITE" id="PS50280">
    <property type="entry name" value="SET"/>
    <property type="match status" value="1"/>
</dbReference>
<evidence type="ECO:0000256" key="1">
    <source>
        <dbReference type="ARBA" id="ARBA00004123"/>
    </source>
</evidence>
<dbReference type="PANTHER" id="PTHR22884">
    <property type="entry name" value="SET DOMAIN PROTEINS"/>
    <property type="match status" value="1"/>
</dbReference>
<dbReference type="GO" id="GO:0032259">
    <property type="term" value="P:methylation"/>
    <property type="evidence" value="ECO:0007669"/>
    <property type="project" value="UniProtKB-KW"/>
</dbReference>
<evidence type="ECO:0000259" key="10">
    <source>
        <dbReference type="PROSITE" id="PS50868"/>
    </source>
</evidence>
<keyword evidence="4 12" id="KW-0489">Methyltransferase</keyword>
<dbReference type="InterPro" id="IPR050777">
    <property type="entry name" value="SET2_Histone-Lys_MeTrsfase"/>
</dbReference>
<dbReference type="CDD" id="cd19172">
    <property type="entry name" value="SET_SETD2"/>
    <property type="match status" value="1"/>
</dbReference>
<feature type="compositionally biased region" description="Polar residues" evidence="8">
    <location>
        <begin position="723"/>
        <end position="732"/>
    </location>
</feature>
<reference evidence="12 13" key="1">
    <citation type="journal article" date="2020" name="Nat. Commun.">
        <title>Genome of Tripterygium wilfordii and identification of cytochrome P450 involved in triptolide biosynthesis.</title>
        <authorList>
            <person name="Tu L."/>
            <person name="Su P."/>
            <person name="Zhang Z."/>
            <person name="Gao L."/>
            <person name="Wang J."/>
            <person name="Hu T."/>
            <person name="Zhou J."/>
            <person name="Zhang Y."/>
            <person name="Zhao Y."/>
            <person name="Liu Y."/>
            <person name="Song Y."/>
            <person name="Tong Y."/>
            <person name="Lu Y."/>
            <person name="Yang J."/>
            <person name="Xu C."/>
            <person name="Jia M."/>
            <person name="Peters R.J."/>
            <person name="Huang L."/>
            <person name="Gao W."/>
        </authorList>
    </citation>
    <scope>NUCLEOTIDE SEQUENCE [LARGE SCALE GENOMIC DNA]</scope>
    <source>
        <strain evidence="13">cv. XIE 37</strain>
        <tissue evidence="12">Leaf</tissue>
    </source>
</reference>
<dbReference type="GO" id="GO:0046975">
    <property type="term" value="F:histone H3K36 methyltransferase activity"/>
    <property type="evidence" value="ECO:0007669"/>
    <property type="project" value="InterPro"/>
</dbReference>
<comment type="subcellular location">
    <subcellularLocation>
        <location evidence="2">Chromosome</location>
    </subcellularLocation>
    <subcellularLocation>
        <location evidence="1">Nucleus</location>
    </subcellularLocation>
</comment>
<name>A0A7J7DSG1_TRIWF</name>
<dbReference type="SMART" id="SM00570">
    <property type="entry name" value="AWS"/>
    <property type="match status" value="1"/>
</dbReference>
<sequence length="1402" mass="155030">MEMGSCEDPGEVWHEAALGQDSIMGFVQSHDSELPFCLKADLELTGINVAPPEMQNGFGELLFGESAGCVSYDYTERAAANNKDCRVGECANVAVPILEKVLDDENGAVRDCLNESRVEISNCFLKKEGLCTEKAGLQGKHELVISIQTHETPVTHLKRDFFEAKEQKDANGVNGPSSKGLVEEKSDSLAVMESNTRDHLSVYREMPVEHQSMDGPSHCPEQDCLQDDKLVSCTSTKRIMKVIEEEHDALVGTETLCGDESVPPEGCEMPSDSMFADYSPKQHIQLDEHKCNKCMGSPHVDGFIWVSEERSGVLVGANSFSCKPILPSESAEVSTTCLATKSIQQGEQKDDKFIDCPFVEGAMEVKEVMIFNDQILPSYHCEILSESMPVTILSKNCDEENVLDTRIFRGLDSNTDVPYQIEAHSCNWISLPEGDEMHIKSLEGDLESSGWHDNQKSETGDSDPYTKTSAKDGWLGCGDQCLNRMLNIECVQGTCPCGDICSNQQFQKRQCAGMKWVRCGKKGFGLQLQEDISKGQFLIEYVGEVLDMHAYEARQREYAAKGHKHFYFMTLNGGEVIDACAKGNLGRFINHSCDPNCRTEKWMVNGEICIGLFAIRDIKKGEEVTFDYNYVRVFGAAVKKCYCGSLHCRGYIGGETHNAEVIVQGDSDEEFPEPVMLEDGKTGVHLKGMRRRTNSVDNDMKSVEVPVLKSDVTAEIGDAINLSASATSQPHSSPELEASKRNSLCSSQPVEVSPQTVSASKSTSHAKEAMPPENTLCSVQVLEKSFSVDVDASRKSKSETVKGKRVFSKSRFLIKTSHGSIKKGKVNGNLPNEDKVQMIANKPQVLSVRPKKLVEGSSDGRFEAVEEKLNELLDANGGISKRKEAPKGYLKLLLLTAASGGSGNGEAIQSNRDLSMILDALLKTKSRVVLVDIINKNGLRMLHNIMKQYRRDFKKIPILRKLLKVLEFLATREILAFDHINGGPPCPGMESFRESMLSLTEHDDKQVHQIARHFRDRWISKFVRKTNCLDRDDGGMEFHRGSGCVRVSGSHNNRHDDVVRSTKAIDCIMQSVPVTTSVDGTVQEGSSTGGCKTNDAKTRKRKSRWDQPAEPKTNMGSSVSPNTGVVDHLEEVSREDDSCLEYIHSQCQENEAICAANGGINSHEDVPPGFSSPLNPTMVSSSTSITPQSVGCLSCPLEVVVGNSQGKFISRLPMSYGIPLPIVQQIGSPDNETLGSWFIAPGMPFHPFPPLPPYPRDTKSTPHCAVKSMATNELPQQVRKDNLDNIGCYPHENNHGTSFRHQSEANFQVANVQQTCKRARGSSYDLSKKYYRQKKWNNVPPWLRRSMEWGYVGNNLGGGTCSVDVGNMTNESRSPYCTQDLNHGVEKAGCYYNPRLHHQNQH</sequence>
<evidence type="ECO:0000313" key="13">
    <source>
        <dbReference type="Proteomes" id="UP000593562"/>
    </source>
</evidence>
<dbReference type="InParanoid" id="A0A7J7DSG1"/>
<feature type="domain" description="SET" evidence="9">
    <location>
        <begin position="504"/>
        <end position="629"/>
    </location>
</feature>
<dbReference type="PROSITE" id="PS50868">
    <property type="entry name" value="POST_SET"/>
    <property type="match status" value="1"/>
</dbReference>
<evidence type="ECO:0000313" key="12">
    <source>
        <dbReference type="EMBL" id="KAF5749066.1"/>
    </source>
</evidence>
<keyword evidence="6" id="KW-0949">S-adenosyl-L-methionine</keyword>
<protein>
    <submittedName>
        <fullName evidence="12">Histone-lysine N-methyltransferase ASHH2</fullName>
    </submittedName>
</protein>
<dbReference type="Pfam" id="PF00856">
    <property type="entry name" value="SET"/>
    <property type="match status" value="1"/>
</dbReference>
<feature type="region of interest" description="Disordered" evidence="8">
    <location>
        <begin position="723"/>
        <end position="775"/>
    </location>
</feature>
<evidence type="ECO:0000256" key="2">
    <source>
        <dbReference type="ARBA" id="ARBA00004286"/>
    </source>
</evidence>
<dbReference type="EMBL" id="JAAARO010000004">
    <property type="protein sequence ID" value="KAF5749066.1"/>
    <property type="molecule type" value="Genomic_DNA"/>
</dbReference>
<dbReference type="Gene3D" id="2.170.270.10">
    <property type="entry name" value="SET domain"/>
    <property type="match status" value="1"/>
</dbReference>
<keyword evidence="5 12" id="KW-0808">Transferase</keyword>
<dbReference type="InterPro" id="IPR001214">
    <property type="entry name" value="SET_dom"/>
</dbReference>
<feature type="region of interest" description="Disordered" evidence="8">
    <location>
        <begin position="1079"/>
        <end position="1123"/>
    </location>
</feature>
<feature type="region of interest" description="Disordered" evidence="8">
    <location>
        <begin position="445"/>
        <end position="467"/>
    </location>
</feature>
<evidence type="ECO:0000256" key="5">
    <source>
        <dbReference type="ARBA" id="ARBA00022679"/>
    </source>
</evidence>
<keyword evidence="13" id="KW-1185">Reference proteome</keyword>
<dbReference type="InterPro" id="IPR044437">
    <property type="entry name" value="SETD2/Set2_SET"/>
</dbReference>
<accession>A0A7J7DSG1</accession>
<evidence type="ECO:0000256" key="6">
    <source>
        <dbReference type="ARBA" id="ARBA00022691"/>
    </source>
</evidence>
<evidence type="ECO:0000259" key="9">
    <source>
        <dbReference type="PROSITE" id="PS50280"/>
    </source>
</evidence>
<keyword evidence="7" id="KW-0539">Nucleus</keyword>
<feature type="compositionally biased region" description="Polar residues" evidence="8">
    <location>
        <begin position="1114"/>
        <end position="1123"/>
    </location>
</feature>
<evidence type="ECO:0000256" key="3">
    <source>
        <dbReference type="ARBA" id="ARBA00022454"/>
    </source>
</evidence>
<dbReference type="InterPro" id="IPR006560">
    <property type="entry name" value="AWS_dom"/>
</dbReference>
<dbReference type="SMART" id="SM00317">
    <property type="entry name" value="SET"/>
    <property type="match status" value="1"/>
</dbReference>
<comment type="caution">
    <text evidence="12">The sequence shown here is derived from an EMBL/GenBank/DDBJ whole genome shotgun (WGS) entry which is preliminary data.</text>
</comment>
<dbReference type="GO" id="GO:0005694">
    <property type="term" value="C:chromosome"/>
    <property type="evidence" value="ECO:0007669"/>
    <property type="project" value="UniProtKB-SubCell"/>
</dbReference>
<keyword evidence="3" id="KW-0158">Chromosome</keyword>
<feature type="domain" description="AWS" evidence="11">
    <location>
        <begin position="463"/>
        <end position="510"/>
    </location>
</feature>
<dbReference type="Proteomes" id="UP000593562">
    <property type="component" value="Unassembled WGS sequence"/>
</dbReference>
<proteinExistence type="predicted"/>
<feature type="region of interest" description="Disordered" evidence="8">
    <location>
        <begin position="166"/>
        <end position="191"/>
    </location>
</feature>
<feature type="compositionally biased region" description="Polar residues" evidence="8">
    <location>
        <begin position="741"/>
        <end position="763"/>
    </location>
</feature>
<dbReference type="Pfam" id="PF17907">
    <property type="entry name" value="AWS"/>
    <property type="match status" value="1"/>
</dbReference>
<dbReference type="SUPFAM" id="SSF82199">
    <property type="entry name" value="SET domain"/>
    <property type="match status" value="1"/>
</dbReference>
<dbReference type="PROSITE" id="PS51215">
    <property type="entry name" value="AWS"/>
    <property type="match status" value="1"/>
</dbReference>
<evidence type="ECO:0000259" key="11">
    <source>
        <dbReference type="PROSITE" id="PS51215"/>
    </source>
</evidence>
<feature type="domain" description="Post-SET" evidence="10">
    <location>
        <begin position="637"/>
        <end position="653"/>
    </location>
</feature>
<evidence type="ECO:0000256" key="7">
    <source>
        <dbReference type="ARBA" id="ARBA00023242"/>
    </source>
</evidence>